<dbReference type="SUPFAM" id="SSF48452">
    <property type="entry name" value="TPR-like"/>
    <property type="match status" value="1"/>
</dbReference>
<protein>
    <submittedName>
        <fullName evidence="2">Uncharacterized protein</fullName>
    </submittedName>
</protein>
<keyword evidence="1" id="KW-0732">Signal</keyword>
<organism evidence="2 3">
    <name type="scientific">Pseudoalteromonas denitrificans DSM 6059</name>
    <dbReference type="NCBI Taxonomy" id="1123010"/>
    <lineage>
        <taxon>Bacteria</taxon>
        <taxon>Pseudomonadati</taxon>
        <taxon>Pseudomonadota</taxon>
        <taxon>Gammaproteobacteria</taxon>
        <taxon>Alteromonadales</taxon>
        <taxon>Pseudoalteromonadaceae</taxon>
        <taxon>Pseudoalteromonas</taxon>
    </lineage>
</organism>
<evidence type="ECO:0000313" key="2">
    <source>
        <dbReference type="EMBL" id="SFD12809.1"/>
    </source>
</evidence>
<dbReference type="InterPro" id="IPR011990">
    <property type="entry name" value="TPR-like_helical_dom_sf"/>
</dbReference>
<proteinExistence type="predicted"/>
<dbReference type="OrthoDB" id="5764289at2"/>
<name>A0A1I1PSL0_9GAMM</name>
<dbReference type="RefSeq" id="WP_091987594.1">
    <property type="nucleotide sequence ID" value="NZ_FOLO01000034.1"/>
</dbReference>
<dbReference type="AlphaFoldDB" id="A0A1I1PSL0"/>
<sequence length="344" mass="39620">MIKIIHILLIFITSSFTSQASPSHNKAIELLQEAEDYLRVKPSHTLKLLKQIKNLSKQPDKVIIRWHIIRARASISTNNLSIIEASLEQVMMFQNHPYFIQQLPTILRTSGIWLRKSGYFEQADSLFNCALQLTKNLQIRLYIKNSQGLVARHLGHYVKAKHLFLEAKRLSTKLGSQKFSATAENNLGSVAIDLGKLAEAEQHYRTALVGYQKTAKRSGNVTAGINLLFVFLLQDQLLNYQRLYPPIKTLSEAFPNKSKQAFLFWINWAFKAKMGEKINEETREKLQDSFIKLESRQVQSLIKKYLAQPLSINLVLPPQPPLKQLNFPWLSDIQKCKWKPKKDK</sequence>
<keyword evidence="3" id="KW-1185">Reference proteome</keyword>
<dbReference type="Pfam" id="PF13424">
    <property type="entry name" value="TPR_12"/>
    <property type="match status" value="1"/>
</dbReference>
<evidence type="ECO:0000256" key="1">
    <source>
        <dbReference type="SAM" id="SignalP"/>
    </source>
</evidence>
<feature type="chain" id="PRO_5011600527" evidence="1">
    <location>
        <begin position="21"/>
        <end position="344"/>
    </location>
</feature>
<dbReference type="Gene3D" id="1.25.40.10">
    <property type="entry name" value="Tetratricopeptide repeat domain"/>
    <property type="match status" value="1"/>
</dbReference>
<dbReference type="EMBL" id="FOLO01000034">
    <property type="protein sequence ID" value="SFD12809.1"/>
    <property type="molecule type" value="Genomic_DNA"/>
</dbReference>
<dbReference type="STRING" id="1123010.SAMN02745724_03581"/>
<reference evidence="2 3" key="1">
    <citation type="submission" date="2016-10" db="EMBL/GenBank/DDBJ databases">
        <authorList>
            <person name="de Groot N.N."/>
        </authorList>
    </citation>
    <scope>NUCLEOTIDE SEQUENCE [LARGE SCALE GENOMIC DNA]</scope>
    <source>
        <strain evidence="2 3">DSM 6059</strain>
    </source>
</reference>
<feature type="signal peptide" evidence="1">
    <location>
        <begin position="1"/>
        <end position="20"/>
    </location>
</feature>
<evidence type="ECO:0000313" key="3">
    <source>
        <dbReference type="Proteomes" id="UP000198862"/>
    </source>
</evidence>
<dbReference type="Proteomes" id="UP000198862">
    <property type="component" value="Unassembled WGS sequence"/>
</dbReference>
<accession>A0A1I1PSL0</accession>
<gene>
    <name evidence="2" type="ORF">SAMN02745724_03581</name>
</gene>